<reference evidence="2" key="1">
    <citation type="submission" date="2018-10" db="EMBL/GenBank/DDBJ databases">
        <title>Effector identification in a new, highly contiguous assembly of the strawberry crown rot pathogen Phytophthora cactorum.</title>
        <authorList>
            <person name="Armitage A.D."/>
            <person name="Nellist C.F."/>
            <person name="Bates H."/>
            <person name="Vickerstaff R.J."/>
            <person name="Harrison R.J."/>
        </authorList>
    </citation>
    <scope>NUCLEOTIDE SEQUENCE</scope>
    <source>
        <strain evidence="1">15-7</strain>
        <strain evidence="2">4032</strain>
        <strain evidence="3">4040</strain>
        <strain evidence="4">P415</strain>
    </source>
</reference>
<protein>
    <submittedName>
        <fullName evidence="2">Uncharacterized protein</fullName>
    </submittedName>
</protein>
<evidence type="ECO:0000313" key="3">
    <source>
        <dbReference type="EMBL" id="KAG2895087.1"/>
    </source>
</evidence>
<comment type="caution">
    <text evidence="2">The sequence shown here is derived from an EMBL/GenBank/DDBJ whole genome shotgun (WGS) entry which is preliminary data.</text>
</comment>
<dbReference type="EMBL" id="RCMK01001398">
    <property type="protein sequence ID" value="KAG2895087.1"/>
    <property type="molecule type" value="Genomic_DNA"/>
</dbReference>
<dbReference type="Proteomes" id="UP000735874">
    <property type="component" value="Unassembled WGS sequence"/>
</dbReference>
<dbReference type="EMBL" id="RCMI01001399">
    <property type="protein sequence ID" value="KAG2885663.1"/>
    <property type="molecule type" value="Genomic_DNA"/>
</dbReference>
<organism evidence="2 5">
    <name type="scientific">Phytophthora cactorum</name>
    <dbReference type="NCBI Taxonomy" id="29920"/>
    <lineage>
        <taxon>Eukaryota</taxon>
        <taxon>Sar</taxon>
        <taxon>Stramenopiles</taxon>
        <taxon>Oomycota</taxon>
        <taxon>Peronosporomycetes</taxon>
        <taxon>Peronosporales</taxon>
        <taxon>Peronosporaceae</taxon>
        <taxon>Phytophthora</taxon>
    </lineage>
</organism>
<dbReference type="Proteomes" id="UP000736787">
    <property type="component" value="Unassembled WGS sequence"/>
</dbReference>
<dbReference type="Proteomes" id="UP000697107">
    <property type="component" value="Unassembled WGS sequence"/>
</dbReference>
<dbReference type="Proteomes" id="UP000774804">
    <property type="component" value="Unassembled WGS sequence"/>
</dbReference>
<accession>A0A8T1JND1</accession>
<dbReference type="AlphaFoldDB" id="A0A8T1JND1"/>
<evidence type="ECO:0000313" key="1">
    <source>
        <dbReference type="EMBL" id="KAG2832274.1"/>
    </source>
</evidence>
<dbReference type="EMBL" id="RCML01001334">
    <property type="protein sequence ID" value="KAG2963434.1"/>
    <property type="molecule type" value="Genomic_DNA"/>
</dbReference>
<dbReference type="EMBL" id="RCMG01001247">
    <property type="protein sequence ID" value="KAG2832274.1"/>
    <property type="molecule type" value="Genomic_DNA"/>
</dbReference>
<sequence length="156" mass="17909">MVVKAVLADEVAAFSFCKQIESFGKDQDRWDRQVKQWYCRGGWFSDSFAEIKIQVEELKVDDQPKLVHAKVAQGNEILVEMNDSLGVGFVKEMYQDFHAQLKETFPQCDFSDLKIGWETATNTLQTRECVTSIEIDYTPFAFSNRGSRTSEMSTKL</sequence>
<name>A0A8T1JND1_9STRA</name>
<evidence type="ECO:0000313" key="5">
    <source>
        <dbReference type="Proteomes" id="UP000774804"/>
    </source>
</evidence>
<evidence type="ECO:0000313" key="4">
    <source>
        <dbReference type="EMBL" id="KAG2963434.1"/>
    </source>
</evidence>
<evidence type="ECO:0000313" key="2">
    <source>
        <dbReference type="EMBL" id="KAG2885663.1"/>
    </source>
</evidence>
<proteinExistence type="predicted"/>
<gene>
    <name evidence="1" type="ORF">PC113_g20785</name>
    <name evidence="2" type="ORF">PC115_g20936</name>
    <name evidence="3" type="ORF">PC117_g23325</name>
    <name evidence="4" type="ORF">PC118_g20892</name>
</gene>